<keyword evidence="5" id="KW-1185">Reference proteome</keyword>
<dbReference type="InterPro" id="IPR047202">
    <property type="entry name" value="Lipocalin_Blc-like_dom"/>
</dbReference>
<evidence type="ECO:0000313" key="5">
    <source>
        <dbReference type="Proteomes" id="UP000515977"/>
    </source>
</evidence>
<dbReference type="PANTHER" id="PTHR10612">
    <property type="entry name" value="APOLIPOPROTEIN D"/>
    <property type="match status" value="1"/>
</dbReference>
<reference evidence="4 5" key="1">
    <citation type="submission" date="2020-08" db="EMBL/GenBank/DDBJ databases">
        <title>Genome sequence of Thermomonas brevis KACC 16975T.</title>
        <authorList>
            <person name="Hyun D.-W."/>
            <person name="Bae J.-W."/>
        </authorList>
    </citation>
    <scope>NUCLEOTIDE SEQUENCE [LARGE SCALE GENOMIC DNA]</scope>
    <source>
        <strain evidence="4 5">KACC 16975</strain>
    </source>
</reference>
<dbReference type="Gene3D" id="2.40.128.20">
    <property type="match status" value="1"/>
</dbReference>
<dbReference type="InterPro" id="IPR002446">
    <property type="entry name" value="Lipocalin_bac"/>
</dbReference>
<keyword evidence="2" id="KW-0472">Membrane</keyword>
<comment type="similarity">
    <text evidence="1 2">Belongs to the calycin superfamily. Lipocalin family.</text>
</comment>
<dbReference type="PRINTS" id="PR01171">
    <property type="entry name" value="BCTLIPOCALIN"/>
</dbReference>
<evidence type="ECO:0000313" key="4">
    <source>
        <dbReference type="EMBL" id="QNN45487.1"/>
    </source>
</evidence>
<dbReference type="InterPro" id="IPR012674">
    <property type="entry name" value="Calycin"/>
</dbReference>
<dbReference type="PROSITE" id="PS00213">
    <property type="entry name" value="LIPOCALIN"/>
    <property type="match status" value="1"/>
</dbReference>
<evidence type="ECO:0000259" key="3">
    <source>
        <dbReference type="Pfam" id="PF08212"/>
    </source>
</evidence>
<accession>A0A7G9QQ62</accession>
<dbReference type="CDD" id="cd19438">
    <property type="entry name" value="lipocalin_Blc-like"/>
    <property type="match status" value="1"/>
</dbReference>
<dbReference type="GO" id="GO:0009279">
    <property type="term" value="C:cell outer membrane"/>
    <property type="evidence" value="ECO:0007669"/>
    <property type="project" value="UniProtKB-SubCell"/>
</dbReference>
<comment type="subunit">
    <text evidence="2">Homodimer.</text>
</comment>
<dbReference type="PIRSF" id="PIRSF036893">
    <property type="entry name" value="Lipocalin_ApoD"/>
    <property type="match status" value="1"/>
</dbReference>
<comment type="subcellular location">
    <subcellularLocation>
        <location evidence="2">Cell outer membrane</location>
    </subcellularLocation>
</comment>
<dbReference type="InterPro" id="IPR022272">
    <property type="entry name" value="Lipocalin_CS"/>
</dbReference>
<name>A0A7G9QQ62_9GAMM</name>
<keyword evidence="2" id="KW-0446">Lipid-binding</keyword>
<keyword evidence="2" id="KW-0998">Cell outer membrane</keyword>
<dbReference type="PANTHER" id="PTHR10612:SF34">
    <property type="entry name" value="APOLIPOPROTEIN D"/>
    <property type="match status" value="1"/>
</dbReference>
<dbReference type="InterPro" id="IPR022271">
    <property type="entry name" value="Lipocalin_ApoD"/>
</dbReference>
<evidence type="ECO:0000256" key="1">
    <source>
        <dbReference type="ARBA" id="ARBA00006889"/>
    </source>
</evidence>
<dbReference type="RefSeq" id="WP_187569255.1">
    <property type="nucleotide sequence ID" value="NZ_CP060711.1"/>
</dbReference>
<gene>
    <name evidence="4" type="ORF">H9L17_09630</name>
</gene>
<dbReference type="Proteomes" id="UP000515977">
    <property type="component" value="Chromosome"/>
</dbReference>
<dbReference type="GO" id="GO:0006950">
    <property type="term" value="P:response to stress"/>
    <property type="evidence" value="ECO:0007669"/>
    <property type="project" value="UniProtKB-ARBA"/>
</dbReference>
<organism evidence="4 5">
    <name type="scientific">Thermomonas brevis</name>
    <dbReference type="NCBI Taxonomy" id="215691"/>
    <lineage>
        <taxon>Bacteria</taxon>
        <taxon>Pseudomonadati</taxon>
        <taxon>Pseudomonadota</taxon>
        <taxon>Gammaproteobacteria</taxon>
        <taxon>Lysobacterales</taxon>
        <taxon>Lysobacteraceae</taxon>
        <taxon>Thermomonas</taxon>
    </lineage>
</organism>
<proteinExistence type="inferred from homology"/>
<feature type="domain" description="Lipocalin/cytosolic fatty-acid binding" evidence="3">
    <location>
        <begin position="11"/>
        <end position="157"/>
    </location>
</feature>
<evidence type="ECO:0000256" key="2">
    <source>
        <dbReference type="PIRNR" id="PIRNR036893"/>
    </source>
</evidence>
<sequence>MTHAPTTVPHVDLQRYLGTWYEIARKPMRHEDKTARDITATYSLDDSGAVRVVNACINEEGKVEIAEGQAKPTDDTHGKLEVTFLPEGLRWIPFTKGDYWILRLDADYQTALVGDPDRKYLWLLHRQPQMDATVKAMWLEAARAQGYELDDLIHPQQSGQVHRESEQRG</sequence>
<dbReference type="GO" id="GO:0008289">
    <property type="term" value="F:lipid binding"/>
    <property type="evidence" value="ECO:0007669"/>
    <property type="project" value="UniProtKB-UniRule"/>
</dbReference>
<dbReference type="InterPro" id="IPR000566">
    <property type="entry name" value="Lipocln_cytosolic_FA-bd_dom"/>
</dbReference>
<comment type="function">
    <text evidence="2">Involved in the storage or transport of lipids necessary for membrane maintenance under stressful conditions. Displays a binding preference for lysophospholipids.</text>
</comment>
<dbReference type="EMBL" id="CP060711">
    <property type="protein sequence ID" value="QNN45487.1"/>
    <property type="molecule type" value="Genomic_DNA"/>
</dbReference>
<dbReference type="KEGG" id="tbv:H9L17_09630"/>
<keyword evidence="2" id="KW-0449">Lipoprotein</keyword>
<dbReference type="SUPFAM" id="SSF50814">
    <property type="entry name" value="Lipocalins"/>
    <property type="match status" value="1"/>
</dbReference>
<protein>
    <recommendedName>
        <fullName evidence="2">Outer membrane lipoprotein Blc</fullName>
    </recommendedName>
</protein>
<dbReference type="Pfam" id="PF08212">
    <property type="entry name" value="Lipocalin_2"/>
    <property type="match status" value="1"/>
</dbReference>
<dbReference type="AlphaFoldDB" id="A0A7G9QQ62"/>